<keyword evidence="1" id="KW-0812">Transmembrane</keyword>
<keyword evidence="1" id="KW-1133">Transmembrane helix</keyword>
<dbReference type="EMBL" id="CP003557">
    <property type="protein sequence ID" value="AFN73737.1"/>
    <property type="molecule type" value="Genomic_DNA"/>
</dbReference>
<keyword evidence="1" id="KW-0472">Membrane</keyword>
<dbReference type="KEGG" id="mro:MROS_0494"/>
<keyword evidence="3" id="KW-1185">Reference proteome</keyword>
<evidence type="ECO:0000313" key="2">
    <source>
        <dbReference type="EMBL" id="AFN73737.1"/>
    </source>
</evidence>
<evidence type="ECO:0008006" key="4">
    <source>
        <dbReference type="Google" id="ProtNLM"/>
    </source>
</evidence>
<feature type="transmembrane region" description="Helical" evidence="1">
    <location>
        <begin position="32"/>
        <end position="62"/>
    </location>
</feature>
<evidence type="ECO:0000256" key="1">
    <source>
        <dbReference type="SAM" id="Phobius"/>
    </source>
</evidence>
<feature type="transmembrane region" description="Helical" evidence="1">
    <location>
        <begin position="99"/>
        <end position="120"/>
    </location>
</feature>
<dbReference type="Pfam" id="PF17319">
    <property type="entry name" value="DUF5362"/>
    <property type="match status" value="1"/>
</dbReference>
<dbReference type="HOGENOM" id="CLU_1803888_0_0_10"/>
<dbReference type="AlphaFoldDB" id="I6YT55"/>
<dbReference type="InterPro" id="IPR035287">
    <property type="entry name" value="DUF5362"/>
</dbReference>
<reference evidence="2 3" key="1">
    <citation type="journal article" date="2013" name="PLoS ONE">
        <title>Genomic analysis of Melioribacter roseus, facultatively anaerobic organotrophic bacterium representing a novel deep lineage within Bacteriodetes/Chlorobi group.</title>
        <authorList>
            <person name="Kadnikov V.V."/>
            <person name="Mardanov A.V."/>
            <person name="Podosokorskaya O.A."/>
            <person name="Gavrilov S.N."/>
            <person name="Kublanov I.V."/>
            <person name="Beletsky A.V."/>
            <person name="Bonch-Osmolovskaya E.A."/>
            <person name="Ravin N.V."/>
        </authorList>
    </citation>
    <scope>NUCLEOTIDE SEQUENCE [LARGE SCALE GENOMIC DNA]</scope>
    <source>
        <strain evidence="3">JCM 17771 / P3M-2</strain>
    </source>
</reference>
<name>I6YT55_MELRP</name>
<gene>
    <name evidence="2" type="ordered locus">MROS_0494</name>
</gene>
<dbReference type="Proteomes" id="UP000009011">
    <property type="component" value="Chromosome"/>
</dbReference>
<dbReference type="PATRIC" id="fig|1191523.3.peg.515"/>
<proteinExistence type="predicted"/>
<organism evidence="2 3">
    <name type="scientific">Melioribacter roseus (strain DSM 23840 / JCM 17771 / VKM B-2668 / P3M-2)</name>
    <dbReference type="NCBI Taxonomy" id="1191523"/>
    <lineage>
        <taxon>Bacteria</taxon>
        <taxon>Pseudomonadati</taxon>
        <taxon>Ignavibacteriota</taxon>
        <taxon>Ignavibacteria</taxon>
        <taxon>Ignavibacteriales</taxon>
        <taxon>Melioribacteraceae</taxon>
        <taxon>Melioribacter</taxon>
    </lineage>
</organism>
<protein>
    <recommendedName>
        <fullName evidence="4">DUF5362 domain-containing protein</fullName>
    </recommendedName>
</protein>
<accession>I6YT55</accession>
<sequence length="143" mass="16262">MDEFNELNIEETPQPVSLFKLNFEKMIRDMRFVGIFVIIYGALACLSIIGAIIGVPIIIIGLRIREAAEQFEIYKATNQAAALRMGFELQGKYFRLAKIIIIVSLIITALWFIFILGLLISGFHSFYQLDCMDYNSIGLFSLL</sequence>
<dbReference type="RefSeq" id="WP_014855174.1">
    <property type="nucleotide sequence ID" value="NC_018178.1"/>
</dbReference>
<dbReference type="STRING" id="1191523.MROS_0494"/>
<evidence type="ECO:0000313" key="3">
    <source>
        <dbReference type="Proteomes" id="UP000009011"/>
    </source>
</evidence>